<gene>
    <name evidence="2" type="primary">PSMD11_2</name>
    <name evidence="2" type="ORF">OS493_002259</name>
</gene>
<evidence type="ECO:0000313" key="3">
    <source>
        <dbReference type="Proteomes" id="UP001163046"/>
    </source>
</evidence>
<comment type="caution">
    <text evidence="2">The sequence shown here is derived from an EMBL/GenBank/DDBJ whole genome shotgun (WGS) entry which is preliminary data.</text>
</comment>
<dbReference type="Proteomes" id="UP001163046">
    <property type="component" value="Unassembled WGS sequence"/>
</dbReference>
<name>A0A9W9Z5T6_9CNID</name>
<evidence type="ECO:0000313" key="2">
    <source>
        <dbReference type="EMBL" id="KAJ7375485.1"/>
    </source>
</evidence>
<protein>
    <submittedName>
        <fullName evidence="2">26S proteasome non-ATPase regulatory subunit 11</fullName>
    </submittedName>
</protein>
<feature type="domain" description="26S proteasome regulatory subunit Rpn6 N-terminal" evidence="1">
    <location>
        <begin position="8"/>
        <end position="63"/>
    </location>
</feature>
<reference evidence="2" key="1">
    <citation type="submission" date="2023-01" db="EMBL/GenBank/DDBJ databases">
        <title>Genome assembly of the deep-sea coral Lophelia pertusa.</title>
        <authorList>
            <person name="Herrera S."/>
            <person name="Cordes E."/>
        </authorList>
    </citation>
    <scope>NUCLEOTIDE SEQUENCE</scope>
    <source>
        <strain evidence="2">USNM1676648</strain>
        <tissue evidence="2">Polyp</tissue>
    </source>
</reference>
<dbReference type="OrthoDB" id="1418352at2759"/>
<dbReference type="AlphaFoldDB" id="A0A9W9Z5T6"/>
<accession>A0A9W9Z5T6</accession>
<organism evidence="2 3">
    <name type="scientific">Desmophyllum pertusum</name>
    <dbReference type="NCBI Taxonomy" id="174260"/>
    <lineage>
        <taxon>Eukaryota</taxon>
        <taxon>Metazoa</taxon>
        <taxon>Cnidaria</taxon>
        <taxon>Anthozoa</taxon>
        <taxon>Hexacorallia</taxon>
        <taxon>Scleractinia</taxon>
        <taxon>Caryophylliina</taxon>
        <taxon>Caryophylliidae</taxon>
        <taxon>Desmophyllum</taxon>
    </lineage>
</organism>
<dbReference type="Pfam" id="PF18055">
    <property type="entry name" value="RPN6_N"/>
    <property type="match status" value="1"/>
</dbReference>
<keyword evidence="2" id="KW-0647">Proteasome</keyword>
<dbReference type="GO" id="GO:0000502">
    <property type="term" value="C:proteasome complex"/>
    <property type="evidence" value="ECO:0007669"/>
    <property type="project" value="UniProtKB-KW"/>
</dbReference>
<evidence type="ECO:0000259" key="1">
    <source>
        <dbReference type="Pfam" id="PF18055"/>
    </source>
</evidence>
<proteinExistence type="predicted"/>
<keyword evidence="3" id="KW-1185">Reference proteome</keyword>
<dbReference type="EMBL" id="MU826826">
    <property type="protein sequence ID" value="KAJ7375485.1"/>
    <property type="molecule type" value="Genomic_DNA"/>
</dbReference>
<dbReference type="InterPro" id="IPR040773">
    <property type="entry name" value="Rpn6_N"/>
</dbReference>
<sequence>MANELELAAEMSNSNPEQAMELLSSIVKRDIRADDEDGIKMKEQAILNLGKMLSKHGKAEELGGTYQVY</sequence>